<dbReference type="InterPro" id="IPR036388">
    <property type="entry name" value="WH-like_DNA-bd_sf"/>
</dbReference>
<dbReference type="EMBL" id="CEKZ01000003">
    <property type="protein sequence ID" value="CEQ03993.1"/>
    <property type="molecule type" value="Genomic_DNA"/>
</dbReference>
<dbReference type="SUPFAM" id="SSF46689">
    <property type="entry name" value="Homeodomain-like"/>
    <property type="match status" value="1"/>
</dbReference>
<evidence type="ECO:0000313" key="1">
    <source>
        <dbReference type="EMBL" id="CEQ03993.1"/>
    </source>
</evidence>
<accession>A0A0C7R422</accession>
<evidence type="ECO:0000313" key="2">
    <source>
        <dbReference type="Proteomes" id="UP000049127"/>
    </source>
</evidence>
<organism evidence="1 2">
    <name type="scientific">Paraclostridium sordellii</name>
    <name type="common">Clostridium sordellii</name>
    <dbReference type="NCBI Taxonomy" id="1505"/>
    <lineage>
        <taxon>Bacteria</taxon>
        <taxon>Bacillati</taxon>
        <taxon>Bacillota</taxon>
        <taxon>Clostridia</taxon>
        <taxon>Peptostreptococcales</taxon>
        <taxon>Peptostreptococcaceae</taxon>
        <taxon>Paraclostridium</taxon>
    </lineage>
</organism>
<dbReference type="AlphaFoldDB" id="A0A0C7R422"/>
<reference evidence="1 2" key="1">
    <citation type="submission" date="2015-01" db="EMBL/GenBank/DDBJ databases">
        <authorList>
            <person name="Aslett A.Martin."/>
            <person name="De Silva Nishadi"/>
        </authorList>
    </citation>
    <scope>NUCLEOTIDE SEQUENCE [LARGE SCALE GENOMIC DNA]</scope>
    <source>
        <strain evidence="1 2">R28058</strain>
    </source>
</reference>
<dbReference type="Proteomes" id="UP000049127">
    <property type="component" value="Unassembled WGS sequence"/>
</dbReference>
<protein>
    <submittedName>
        <fullName evidence="1">Transposase</fullName>
    </submittedName>
</protein>
<sequence>MSRKNRNYSIEIKLKAIKMYLEEGLSSSQIAKLLDLTSKNRVLLWSKRYEEFGMEGLKERRGSVKSPLRGRPKKNFNSIEEEMEKLRAENEYLKKLLESRKV</sequence>
<proteinExistence type="predicted"/>
<name>A0A0C7R422_PARSO</name>
<dbReference type="OrthoDB" id="9797531at2"/>
<dbReference type="Pfam" id="PF13384">
    <property type="entry name" value="HTH_23"/>
    <property type="match status" value="1"/>
</dbReference>
<dbReference type="InterPro" id="IPR009057">
    <property type="entry name" value="Homeodomain-like_sf"/>
</dbReference>
<gene>
    <name evidence="1" type="ORF">R28058_17261</name>
</gene>
<dbReference type="PANTHER" id="PTHR33795">
    <property type="entry name" value="INSERTION ELEMENT IS150 PROTEIN INSJ"/>
    <property type="match status" value="1"/>
</dbReference>
<dbReference type="PANTHER" id="PTHR33795:SF1">
    <property type="entry name" value="INSERTION ELEMENT IS150 PROTEIN INSJ"/>
    <property type="match status" value="1"/>
</dbReference>
<dbReference type="Gene3D" id="1.10.10.10">
    <property type="entry name" value="Winged helix-like DNA-binding domain superfamily/Winged helix DNA-binding domain"/>
    <property type="match status" value="1"/>
</dbReference>
<dbReference type="RefSeq" id="WP_055338014.1">
    <property type="nucleotide sequence ID" value="NZ_CDNF01000034.1"/>
</dbReference>
<dbReference type="InterPro" id="IPR052057">
    <property type="entry name" value="IS150/IS1296_orfA-like"/>
</dbReference>